<keyword evidence="2" id="KW-1185">Reference proteome</keyword>
<sequence length="142" mass="15436">MINAVWDGATLVADGTVIAAVTADNELTVDGTRIDVSHTAGALRWQVTGATPHEEYKIRMRGLGTNNLVAHCGPRSYRAQRESAFATSRTIVDKEGVVVARTRPRRGTELHAELYDAAPLADLAFITWALTFMDTPGRTTKI</sequence>
<organism evidence="1 2">
    <name type="scientific">Corynebacterium appendicis CIP 107643</name>
    <dbReference type="NCBI Taxonomy" id="1161099"/>
    <lineage>
        <taxon>Bacteria</taxon>
        <taxon>Bacillati</taxon>
        <taxon>Actinomycetota</taxon>
        <taxon>Actinomycetes</taxon>
        <taxon>Mycobacteriales</taxon>
        <taxon>Corynebacteriaceae</taxon>
        <taxon>Corynebacterium</taxon>
    </lineage>
</organism>
<dbReference type="RefSeq" id="WP_076599578.1">
    <property type="nucleotide sequence ID" value="NZ_CP046976.1"/>
</dbReference>
<name>A0A1N7JLZ6_9CORY</name>
<protein>
    <submittedName>
        <fullName evidence="1">Uncharacterized protein</fullName>
    </submittedName>
</protein>
<gene>
    <name evidence="1" type="ORF">SAMN05444817_10969</name>
</gene>
<dbReference type="EMBL" id="FTOF01000009">
    <property type="protein sequence ID" value="SIS50276.1"/>
    <property type="molecule type" value="Genomic_DNA"/>
</dbReference>
<dbReference type="AlphaFoldDB" id="A0A1N7JLZ6"/>
<evidence type="ECO:0000313" key="1">
    <source>
        <dbReference type="EMBL" id="SIS50276.1"/>
    </source>
</evidence>
<evidence type="ECO:0000313" key="2">
    <source>
        <dbReference type="Proteomes" id="UP000186292"/>
    </source>
</evidence>
<reference evidence="2" key="1">
    <citation type="submission" date="2017-01" db="EMBL/GenBank/DDBJ databases">
        <authorList>
            <person name="Varghese N."/>
            <person name="Submissions S."/>
        </authorList>
    </citation>
    <scope>NUCLEOTIDE SEQUENCE [LARGE SCALE GENOMIC DNA]</scope>
    <source>
        <strain evidence="2">DSM 44531</strain>
    </source>
</reference>
<dbReference type="Proteomes" id="UP000186292">
    <property type="component" value="Unassembled WGS sequence"/>
</dbReference>
<proteinExistence type="predicted"/>
<dbReference type="OrthoDB" id="4420480at2"/>
<dbReference type="STRING" id="1161099.SAMN05444817_10969"/>
<accession>A0A1N7JLZ6</accession>